<dbReference type="RefSeq" id="WP_165864636.1">
    <property type="nucleotide sequence ID" value="NZ_AP025739.1"/>
</dbReference>
<proteinExistence type="predicted"/>
<protein>
    <submittedName>
        <fullName evidence="4">Uncharacterized protein</fullName>
    </submittedName>
</protein>
<dbReference type="AlphaFoldDB" id="A0A402D5K2"/>
<reference evidence="4 5" key="1">
    <citation type="journal article" date="2019" name="Int. J. Syst. Evol. Microbiol.">
        <title>Capsulimonas corticalis gen. nov., sp. nov., an aerobic capsulated bacterium, of a novel bacterial order, Capsulimonadales ord. nov., of the class Armatimonadia of the phylum Armatimonadetes.</title>
        <authorList>
            <person name="Li J."/>
            <person name="Kudo C."/>
            <person name="Tonouchi A."/>
        </authorList>
    </citation>
    <scope>NUCLEOTIDE SEQUENCE [LARGE SCALE GENOMIC DNA]</scope>
    <source>
        <strain evidence="4 5">AX-7</strain>
    </source>
</reference>
<dbReference type="InterPro" id="IPR013424">
    <property type="entry name" value="Ice-binding_C"/>
</dbReference>
<evidence type="ECO:0000256" key="3">
    <source>
        <dbReference type="SAM" id="SignalP"/>
    </source>
</evidence>
<evidence type="ECO:0000256" key="1">
    <source>
        <dbReference type="SAM" id="MobiDB-lite"/>
    </source>
</evidence>
<dbReference type="Proteomes" id="UP000287394">
    <property type="component" value="Chromosome"/>
</dbReference>
<feature type="signal peptide" evidence="3">
    <location>
        <begin position="1"/>
        <end position="26"/>
    </location>
</feature>
<feature type="chain" id="PRO_5044347946" evidence="3">
    <location>
        <begin position="27"/>
        <end position="230"/>
    </location>
</feature>
<sequence length="230" mass="22369">MKTQKPIVAALTASVLALASISVANAAIIGTVASPTHPVGGTFTGGAGGVFNTSSVPVTFDGVNATFTFSPLTATSGYDTTFGVENLSGGSFSVVNGSGTLVSGTFTGSSFSTIPGSQTVTFLSNTVTYTGGSKLAPAGLVPTDTGSFSFSFANSNHTGSSGVKVTGGYIDSFTTDGVGGTFSGTPGSGGGHGPGNPVPEPGSVAVLMIGGMFLLGAALRRRPAASTFAS</sequence>
<accession>A0A402D5K2</accession>
<feature type="compositionally biased region" description="Gly residues" evidence="1">
    <location>
        <begin position="180"/>
        <end position="194"/>
    </location>
</feature>
<organism evidence="4 5">
    <name type="scientific">Capsulimonas corticalis</name>
    <dbReference type="NCBI Taxonomy" id="2219043"/>
    <lineage>
        <taxon>Bacteria</taxon>
        <taxon>Bacillati</taxon>
        <taxon>Armatimonadota</taxon>
        <taxon>Armatimonadia</taxon>
        <taxon>Capsulimonadales</taxon>
        <taxon>Capsulimonadaceae</taxon>
        <taxon>Capsulimonas</taxon>
    </lineage>
</organism>
<keyword evidence="2" id="KW-1133">Transmembrane helix</keyword>
<dbReference type="EMBL" id="AP025739">
    <property type="protein sequence ID" value="BDI29816.1"/>
    <property type="molecule type" value="Genomic_DNA"/>
</dbReference>
<dbReference type="NCBIfam" id="TIGR02595">
    <property type="entry name" value="PEP_CTERM"/>
    <property type="match status" value="1"/>
</dbReference>
<keyword evidence="2" id="KW-0812">Transmembrane</keyword>
<gene>
    <name evidence="4" type="ORF">CCAX7_18670</name>
</gene>
<evidence type="ECO:0000256" key="2">
    <source>
        <dbReference type="SAM" id="Phobius"/>
    </source>
</evidence>
<keyword evidence="3" id="KW-0732">Signal</keyword>
<keyword evidence="2" id="KW-0472">Membrane</keyword>
<feature type="transmembrane region" description="Helical" evidence="2">
    <location>
        <begin position="202"/>
        <end position="219"/>
    </location>
</feature>
<keyword evidence="5" id="KW-1185">Reference proteome</keyword>
<dbReference type="KEGG" id="ccot:CCAX7_18670"/>
<feature type="region of interest" description="Disordered" evidence="1">
    <location>
        <begin position="180"/>
        <end position="199"/>
    </location>
</feature>
<name>A0A402D5K2_9BACT</name>
<evidence type="ECO:0000313" key="4">
    <source>
        <dbReference type="EMBL" id="BDI29816.1"/>
    </source>
</evidence>
<evidence type="ECO:0000313" key="5">
    <source>
        <dbReference type="Proteomes" id="UP000287394"/>
    </source>
</evidence>